<dbReference type="PANTHER" id="PTHR43194">
    <property type="entry name" value="HYDROLASE ALPHA/BETA FOLD FAMILY"/>
    <property type="match status" value="1"/>
</dbReference>
<dbReference type="InterPro" id="IPR050228">
    <property type="entry name" value="Carboxylesterase_BioH"/>
</dbReference>
<keyword evidence="3" id="KW-1185">Reference proteome</keyword>
<proteinExistence type="predicted"/>
<dbReference type="PRINTS" id="PR00111">
    <property type="entry name" value="ABHYDROLASE"/>
</dbReference>
<dbReference type="OrthoDB" id="3371334at2"/>
<dbReference type="EMBL" id="PDCP01000095">
    <property type="protein sequence ID" value="PEG33750.1"/>
    <property type="molecule type" value="Genomic_DNA"/>
</dbReference>
<dbReference type="PANTHER" id="PTHR43194:SF2">
    <property type="entry name" value="PEROXISOMAL MEMBRANE PROTEIN LPX1"/>
    <property type="match status" value="1"/>
</dbReference>
<keyword evidence="2" id="KW-0378">Hydrolase</keyword>
<dbReference type="GO" id="GO:0016787">
    <property type="term" value="F:hydrolase activity"/>
    <property type="evidence" value="ECO:0007669"/>
    <property type="project" value="UniProtKB-KW"/>
</dbReference>
<dbReference type="InterPro" id="IPR000073">
    <property type="entry name" value="AB_hydrolase_1"/>
</dbReference>
<feature type="domain" description="AB hydrolase-1" evidence="1">
    <location>
        <begin position="34"/>
        <end position="272"/>
    </location>
</feature>
<dbReference type="AlphaFoldDB" id="A0A2A7MQD4"/>
<evidence type="ECO:0000313" key="3">
    <source>
        <dbReference type="Proteomes" id="UP000220914"/>
    </source>
</evidence>
<protein>
    <submittedName>
        <fullName evidence="2">Alpha/beta hydrolase</fullName>
    </submittedName>
</protein>
<dbReference type="Gene3D" id="3.40.50.1820">
    <property type="entry name" value="alpha/beta hydrolase"/>
    <property type="match status" value="1"/>
</dbReference>
<evidence type="ECO:0000313" key="2">
    <source>
        <dbReference type="EMBL" id="PEG33750.1"/>
    </source>
</evidence>
<accession>A0A2A7MQD4</accession>
<dbReference type="InterPro" id="IPR029058">
    <property type="entry name" value="AB_hydrolase_fold"/>
</dbReference>
<evidence type="ECO:0000259" key="1">
    <source>
        <dbReference type="Pfam" id="PF00561"/>
    </source>
</evidence>
<dbReference type="SUPFAM" id="SSF53474">
    <property type="entry name" value="alpha/beta-Hydrolases"/>
    <property type="match status" value="1"/>
</dbReference>
<comment type="caution">
    <text evidence="2">The sequence shown here is derived from an EMBL/GenBank/DDBJ whole genome shotgun (WGS) entry which is preliminary data.</text>
</comment>
<reference evidence="2 3" key="1">
    <citation type="submission" date="2017-10" db="EMBL/GenBank/DDBJ databases">
        <title>The new phylogeny of genus Mycobacterium.</title>
        <authorList>
            <person name="Tortoli E."/>
            <person name="Trovato A."/>
            <person name="Cirillo D.M."/>
        </authorList>
    </citation>
    <scope>NUCLEOTIDE SEQUENCE [LARGE SCALE GENOMIC DNA]</scope>
    <source>
        <strain evidence="2 3">CCUG37673</strain>
    </source>
</reference>
<dbReference type="Proteomes" id="UP000220914">
    <property type="component" value="Unassembled WGS sequence"/>
</dbReference>
<dbReference type="Pfam" id="PF00561">
    <property type="entry name" value="Abhydrolase_1"/>
    <property type="match status" value="1"/>
</dbReference>
<organism evidence="2 3">
    <name type="scientific">Mycolicibacterium agri</name>
    <name type="common">Mycobacterium agri</name>
    <dbReference type="NCBI Taxonomy" id="36811"/>
    <lineage>
        <taxon>Bacteria</taxon>
        <taxon>Bacillati</taxon>
        <taxon>Actinomycetota</taxon>
        <taxon>Actinomycetes</taxon>
        <taxon>Mycobacteriales</taxon>
        <taxon>Mycobacteriaceae</taxon>
        <taxon>Mycolicibacterium</taxon>
    </lineage>
</organism>
<gene>
    <name evidence="2" type="ORF">CQY20_29180</name>
</gene>
<sequence length="322" mass="34102">MDTTSASDLVAAPQERRIDLAVGSIAYTVAGDGPALLLVHGLGGTRQTWQYLIDDLARTHTVIAPDLPGHGESDLPAGDYSLGAHACALRDLTLALGHKRFSVVGHSLGGGIALQTAYQFPERVDRLLLISSGGLGPEVSVALRAATLPGADAIIAALGRLPAAVTSRTMAALPAWLSGPDAEQIADLLTALRDSKQRTAFIRTARSVINWRGQAVSARRHTGLLHGVPVLAAWGSADTTIPPDHHRDFAARVPDAVTVEIDGAGHYPHETHSARLLEPIQDFLASTKPCEYSEQSWVRRLRRASGFGGVGSTHRPRHPKAG</sequence>
<name>A0A2A7MQD4_MYCAG</name>